<evidence type="ECO:0000313" key="2">
    <source>
        <dbReference type="Proteomes" id="UP000305267"/>
    </source>
</evidence>
<dbReference type="PANTHER" id="PTHR36513">
    <property type="entry name" value="ABC TRANSMEMBRANE TYPE-1 DOMAIN-CONTAINING PROTEIN"/>
    <property type="match status" value="1"/>
</dbReference>
<dbReference type="InterPro" id="IPR010297">
    <property type="entry name" value="DUF900_hydrolase"/>
</dbReference>
<dbReference type="EMBL" id="VDDA01000011">
    <property type="protein sequence ID" value="TNC10811.1"/>
    <property type="molecule type" value="Genomic_DNA"/>
</dbReference>
<name>A0A5C4LDF1_9HYPH</name>
<dbReference type="OrthoDB" id="9797755at2"/>
<dbReference type="Gene3D" id="3.40.50.1820">
    <property type="entry name" value="alpha/beta hydrolase"/>
    <property type="match status" value="1"/>
</dbReference>
<evidence type="ECO:0000313" key="1">
    <source>
        <dbReference type="EMBL" id="TNC10811.1"/>
    </source>
</evidence>
<dbReference type="Proteomes" id="UP000305267">
    <property type="component" value="Unassembled WGS sequence"/>
</dbReference>
<sequence>MTLNAAPTRRGFARLGLSAFASLSLGGCFGDGLLGDAAPEKQSALDVSPVLLVATTRRPADPAGRPPYFTDQRGRGLSFATVRLAPPDRSLIGKVSSVVTGDWRIAGAPRVVTGPEAATAFAEAALGRDVLLYVHGYRESFETAAVSAAQLSDGIRFRGVSGLFTWPSAGKTFDYGYDRESALWSRDAFEDLLRALAAAQGGRIHIVAHSMGTLLTLETLRMLRADAGETALNRIGAIVLAAPDIDIDLFTNGIERLGTAAQKITVISSTNDRALELSSTIAGGVIRAGAADRGRLEALGVRVADASDYGSGIINHDLFLSNVEVQQVIKRAVARADRP</sequence>
<dbReference type="Pfam" id="PF05990">
    <property type="entry name" value="DUF900"/>
    <property type="match status" value="1"/>
</dbReference>
<dbReference type="PIRSF" id="PIRSF033909">
    <property type="entry name" value="UCP033909"/>
    <property type="match status" value="1"/>
</dbReference>
<organism evidence="1 2">
    <name type="scientific">Methylobacterium terricola</name>
    <dbReference type="NCBI Taxonomy" id="2583531"/>
    <lineage>
        <taxon>Bacteria</taxon>
        <taxon>Pseudomonadati</taxon>
        <taxon>Pseudomonadota</taxon>
        <taxon>Alphaproteobacteria</taxon>
        <taxon>Hyphomicrobiales</taxon>
        <taxon>Methylobacteriaceae</taxon>
        <taxon>Methylobacterium</taxon>
    </lineage>
</organism>
<keyword evidence="2" id="KW-1185">Reference proteome</keyword>
<keyword evidence="1" id="KW-0378">Hydrolase</keyword>
<protein>
    <submittedName>
        <fullName evidence="1">Alpha/beta fold hydrolase</fullName>
    </submittedName>
</protein>
<proteinExistence type="predicted"/>
<dbReference type="PANTHER" id="PTHR36513:SF1">
    <property type="entry name" value="TRANSMEMBRANE PROTEIN"/>
    <property type="match status" value="1"/>
</dbReference>
<dbReference type="GO" id="GO:0016787">
    <property type="term" value="F:hydrolase activity"/>
    <property type="evidence" value="ECO:0007669"/>
    <property type="project" value="UniProtKB-KW"/>
</dbReference>
<dbReference type="InterPro" id="IPR029058">
    <property type="entry name" value="AB_hydrolase_fold"/>
</dbReference>
<dbReference type="RefSeq" id="WP_139037862.1">
    <property type="nucleotide sequence ID" value="NZ_VDDA01000011.1"/>
</dbReference>
<dbReference type="InterPro" id="IPR014586">
    <property type="entry name" value="UCP033909"/>
</dbReference>
<dbReference type="AlphaFoldDB" id="A0A5C4LDF1"/>
<comment type="caution">
    <text evidence="1">The sequence shown here is derived from an EMBL/GenBank/DDBJ whole genome shotgun (WGS) entry which is preliminary data.</text>
</comment>
<accession>A0A5C4LDF1</accession>
<gene>
    <name evidence="1" type="ORF">FF100_21920</name>
</gene>
<reference evidence="1 2" key="1">
    <citation type="submission" date="2019-06" db="EMBL/GenBank/DDBJ databases">
        <title>Genome of Methylobacterium sp. 17Sr1-39.</title>
        <authorList>
            <person name="Seo T."/>
        </authorList>
    </citation>
    <scope>NUCLEOTIDE SEQUENCE [LARGE SCALE GENOMIC DNA]</scope>
    <source>
        <strain evidence="1 2">17Sr1-39</strain>
    </source>
</reference>
<dbReference type="SUPFAM" id="SSF53474">
    <property type="entry name" value="alpha/beta-Hydrolases"/>
    <property type="match status" value="1"/>
</dbReference>